<evidence type="ECO:0000313" key="2">
    <source>
        <dbReference type="Proteomes" id="UP000674217"/>
    </source>
</evidence>
<organism evidence="1 2">
    <name type="scientific">Flavobacterium flabelliforme</name>
    <dbReference type="NCBI Taxonomy" id="2816119"/>
    <lineage>
        <taxon>Bacteria</taxon>
        <taxon>Pseudomonadati</taxon>
        <taxon>Bacteroidota</taxon>
        <taxon>Flavobacteriia</taxon>
        <taxon>Flavobacteriales</taxon>
        <taxon>Flavobacteriaceae</taxon>
        <taxon>Flavobacterium</taxon>
    </lineage>
</organism>
<keyword evidence="2" id="KW-1185">Reference proteome</keyword>
<dbReference type="RefSeq" id="WP_210646744.1">
    <property type="nucleotide sequence ID" value="NZ_JAGFBU010000007.1"/>
</dbReference>
<dbReference type="Proteomes" id="UP000674217">
    <property type="component" value="Unassembled WGS sequence"/>
</dbReference>
<sequence>MEKDKDGYLIYEPCDGNTENIKFENSGIVINYRIESQKYNYEKFTRITGNDAFRLDAGNAEMRKSFEIQAKIVDYKNGIVLWDFDGIKWFMTPKENYAKFRIIKNKCKTEKIKELDFLPIENY</sequence>
<gene>
    <name evidence="1" type="ORF">J3S90_14235</name>
</gene>
<comment type="caution">
    <text evidence="1">The sequence shown here is derived from an EMBL/GenBank/DDBJ whole genome shotgun (WGS) entry which is preliminary data.</text>
</comment>
<accession>A0ABS5CWG2</accession>
<evidence type="ECO:0000313" key="1">
    <source>
        <dbReference type="EMBL" id="MBP4142962.1"/>
    </source>
</evidence>
<proteinExistence type="predicted"/>
<name>A0ABS5CWG2_9FLAO</name>
<reference evidence="1 2" key="1">
    <citation type="submission" date="2021-03" db="EMBL/GenBank/DDBJ databases">
        <title>Flavobacterium Flabelliformis Sp. Nov. And Flavobacterium Geliluteum Sp. Nov., Two Novel Multidrug Resistant Psychrophilic Species Isolated From Antarctica.</title>
        <authorList>
            <person name="Kralova S."/>
            <person name="Busse H.J."/>
            <person name="Bezdicek M."/>
            <person name="Nykrynova M."/>
            <person name="Kroupova E."/>
            <person name="Krsek D."/>
            <person name="Sedlacek I."/>
        </authorList>
    </citation>
    <scope>NUCLEOTIDE SEQUENCE [LARGE SCALE GENOMIC DNA]</scope>
    <source>
        <strain evidence="1 2">P4023</strain>
    </source>
</reference>
<dbReference type="EMBL" id="JAGFBU010000007">
    <property type="protein sequence ID" value="MBP4142962.1"/>
    <property type="molecule type" value="Genomic_DNA"/>
</dbReference>
<protein>
    <submittedName>
        <fullName evidence="1">Uncharacterized protein</fullName>
    </submittedName>
</protein>